<protein>
    <submittedName>
        <fullName evidence="1">Uncharacterized protein</fullName>
    </submittedName>
</protein>
<dbReference type="RefSeq" id="WP_009187145.1">
    <property type="nucleotide sequence ID" value="NZ_AMGM01000164.1"/>
</dbReference>
<organism evidence="1 2">
    <name type="scientific">Cecembia lonarensis (strain CCUG 58316 / KCTC 22772 / LW9)</name>
    <dbReference type="NCBI Taxonomy" id="1225176"/>
    <lineage>
        <taxon>Bacteria</taxon>
        <taxon>Pseudomonadati</taxon>
        <taxon>Bacteroidota</taxon>
        <taxon>Cytophagia</taxon>
        <taxon>Cytophagales</taxon>
        <taxon>Cyclobacteriaceae</taxon>
        <taxon>Cecembia</taxon>
    </lineage>
</organism>
<accession>K1LA82</accession>
<dbReference type="Proteomes" id="UP000004478">
    <property type="component" value="Unassembled WGS sequence"/>
</dbReference>
<reference evidence="1 2" key="1">
    <citation type="journal article" date="2012" name="J. Bacteriol.">
        <title>Draft Genome Sequence of Cecembia lonarensis Strain LW9T, Isolated from Lonar Lake, a Haloalkaline Lake in India.</title>
        <authorList>
            <person name="Shivaji S."/>
            <person name="Ara S."/>
            <person name="Singh A."/>
            <person name="Pinnaka A.K."/>
        </authorList>
    </citation>
    <scope>NUCLEOTIDE SEQUENCE [LARGE SCALE GENOMIC DNA]</scope>
    <source>
        <strain evidence="1 2">LW9</strain>
    </source>
</reference>
<evidence type="ECO:0000313" key="2">
    <source>
        <dbReference type="Proteomes" id="UP000004478"/>
    </source>
</evidence>
<comment type="caution">
    <text evidence="1">The sequence shown here is derived from an EMBL/GenBank/DDBJ whole genome shotgun (WGS) entry which is preliminary data.</text>
</comment>
<gene>
    <name evidence="1" type="ORF">B879_04130</name>
</gene>
<proteinExistence type="predicted"/>
<evidence type="ECO:0000313" key="1">
    <source>
        <dbReference type="EMBL" id="EKB47273.1"/>
    </source>
</evidence>
<dbReference type="EMBL" id="AMGM01000164">
    <property type="protein sequence ID" value="EKB47273.1"/>
    <property type="molecule type" value="Genomic_DNA"/>
</dbReference>
<name>K1LA82_CECL9</name>
<sequence>MLRDLHLSLADLHAWFVNVLRLVGLQWISLKAFSASTTPEFGAIIFSSEINPSGNSIPQVNHLKPAMVLIKSNRL</sequence>
<dbReference type="AlphaFoldDB" id="K1LA82"/>
<dbReference type="OrthoDB" id="9924699at2"/>
<keyword evidence="2" id="KW-1185">Reference proteome</keyword>